<proteinExistence type="predicted"/>
<protein>
    <submittedName>
        <fullName evidence="2">Uncharacterized protein</fullName>
    </submittedName>
</protein>
<feature type="region of interest" description="Disordered" evidence="1">
    <location>
        <begin position="16"/>
        <end position="175"/>
    </location>
</feature>
<accession>A0ABD3NG91</accession>
<reference evidence="2 3" key="1">
    <citation type="submission" date="2024-10" db="EMBL/GenBank/DDBJ databases">
        <title>Updated reference genomes for cyclostephanoid diatoms.</title>
        <authorList>
            <person name="Roberts W.R."/>
            <person name="Alverson A.J."/>
        </authorList>
    </citation>
    <scope>NUCLEOTIDE SEQUENCE [LARGE SCALE GENOMIC DNA]</scope>
    <source>
        <strain evidence="2 3">AJA276-08</strain>
    </source>
</reference>
<feature type="compositionally biased region" description="Acidic residues" evidence="1">
    <location>
        <begin position="104"/>
        <end position="119"/>
    </location>
</feature>
<evidence type="ECO:0000256" key="1">
    <source>
        <dbReference type="SAM" id="MobiDB-lite"/>
    </source>
</evidence>
<gene>
    <name evidence="2" type="ORF">ACHAW5_001294</name>
</gene>
<feature type="region of interest" description="Disordered" evidence="1">
    <location>
        <begin position="196"/>
        <end position="223"/>
    </location>
</feature>
<feature type="compositionally biased region" description="Low complexity" evidence="1">
    <location>
        <begin position="154"/>
        <end position="164"/>
    </location>
</feature>
<dbReference type="AlphaFoldDB" id="A0ABD3NG91"/>
<dbReference type="Proteomes" id="UP001530315">
    <property type="component" value="Unassembled WGS sequence"/>
</dbReference>
<evidence type="ECO:0000313" key="2">
    <source>
        <dbReference type="EMBL" id="KAL3774932.1"/>
    </source>
</evidence>
<evidence type="ECO:0000313" key="3">
    <source>
        <dbReference type="Proteomes" id="UP001530315"/>
    </source>
</evidence>
<feature type="compositionally biased region" description="Low complexity" evidence="1">
    <location>
        <begin position="61"/>
        <end position="76"/>
    </location>
</feature>
<name>A0ABD3NG91_9STRA</name>
<feature type="compositionally biased region" description="Basic and acidic residues" evidence="1">
    <location>
        <begin position="166"/>
        <end position="175"/>
    </location>
</feature>
<feature type="region of interest" description="Disordered" evidence="1">
    <location>
        <begin position="341"/>
        <end position="370"/>
    </location>
</feature>
<organism evidence="2 3">
    <name type="scientific">Stephanodiscus triporus</name>
    <dbReference type="NCBI Taxonomy" id="2934178"/>
    <lineage>
        <taxon>Eukaryota</taxon>
        <taxon>Sar</taxon>
        <taxon>Stramenopiles</taxon>
        <taxon>Ochrophyta</taxon>
        <taxon>Bacillariophyta</taxon>
        <taxon>Coscinodiscophyceae</taxon>
        <taxon>Thalassiosirophycidae</taxon>
        <taxon>Stephanodiscales</taxon>
        <taxon>Stephanodiscaceae</taxon>
        <taxon>Stephanodiscus</taxon>
    </lineage>
</organism>
<dbReference type="EMBL" id="JALLAZ020001440">
    <property type="protein sequence ID" value="KAL3774932.1"/>
    <property type="molecule type" value="Genomic_DNA"/>
</dbReference>
<comment type="caution">
    <text evidence="2">The sequence shown here is derived from an EMBL/GenBank/DDBJ whole genome shotgun (WGS) entry which is preliminary data.</text>
</comment>
<keyword evidence="3" id="KW-1185">Reference proteome</keyword>
<feature type="compositionally biased region" description="Acidic residues" evidence="1">
    <location>
        <begin position="350"/>
        <end position="360"/>
    </location>
</feature>
<sequence length="370" mass="40644">MNAAVNSSCARLARSLAPFRPTPRRRTATTTRVSLSTIIPPIVDRDRHHPRRPPNHPPSSFPSSRSSSAPSSTTGRTTGGRRRHRGRVANLPANDGGSNGENRDGDDGDDDDDDDEWMPPDDSPLIVATDVRKSSSSSSSSSGGGGGGQRRRPSSSPSLESSPSRVRRDVLHDDDDHVVRGDEVIEVVDIEATLADERNRPHLPTMDDEADDAKDYRGGAASASGFGMESIDVGWSEVLRELRNDGRDDEVRRLVEKYDLRGYLDALDDDDDDDKSNVDLIDVVGFDAGGLRHDLEEDDDKEDDWDEEFEESLRGLSEEELIDELIEDSPSLTQLEMEILSQEMERSEREEGEGEGDGGLDYDSPGMISI</sequence>